<dbReference type="Proteomes" id="UP000230002">
    <property type="component" value="Unassembled WGS sequence"/>
</dbReference>
<dbReference type="Gene3D" id="1.20.1280.50">
    <property type="match status" value="1"/>
</dbReference>
<dbReference type="InterPro" id="IPR001810">
    <property type="entry name" value="F-box_dom"/>
</dbReference>
<dbReference type="SUPFAM" id="SSF52047">
    <property type="entry name" value="RNI-like"/>
    <property type="match status" value="1"/>
</dbReference>
<dbReference type="AlphaFoldDB" id="A0A2G8RZQ3"/>
<dbReference type="PROSITE" id="PS50181">
    <property type="entry name" value="FBOX"/>
    <property type="match status" value="1"/>
</dbReference>
<evidence type="ECO:0000259" key="1">
    <source>
        <dbReference type="PROSITE" id="PS50181"/>
    </source>
</evidence>
<keyword evidence="3" id="KW-1185">Reference proteome</keyword>
<dbReference type="InterPro" id="IPR036047">
    <property type="entry name" value="F-box-like_dom_sf"/>
</dbReference>
<dbReference type="InterPro" id="IPR032675">
    <property type="entry name" value="LRR_dom_sf"/>
</dbReference>
<dbReference type="SUPFAM" id="SSF81383">
    <property type="entry name" value="F-box domain"/>
    <property type="match status" value="1"/>
</dbReference>
<reference evidence="2 3" key="1">
    <citation type="journal article" date="2015" name="Sci. Rep.">
        <title>Chromosome-level genome map provides insights into diverse defense mechanisms in the medicinal fungus Ganoderma sinense.</title>
        <authorList>
            <person name="Zhu Y."/>
            <person name="Xu J."/>
            <person name="Sun C."/>
            <person name="Zhou S."/>
            <person name="Xu H."/>
            <person name="Nelson D.R."/>
            <person name="Qian J."/>
            <person name="Song J."/>
            <person name="Luo H."/>
            <person name="Xiang L."/>
            <person name="Li Y."/>
            <person name="Xu Z."/>
            <person name="Ji A."/>
            <person name="Wang L."/>
            <person name="Lu S."/>
            <person name="Hayward A."/>
            <person name="Sun W."/>
            <person name="Li X."/>
            <person name="Schwartz D.C."/>
            <person name="Wang Y."/>
            <person name="Chen S."/>
        </authorList>
    </citation>
    <scope>NUCLEOTIDE SEQUENCE [LARGE SCALE GENOMIC DNA]</scope>
    <source>
        <strain evidence="2 3">ZZ0214-1</strain>
    </source>
</reference>
<comment type="caution">
    <text evidence="2">The sequence shown here is derived from an EMBL/GenBank/DDBJ whole genome shotgun (WGS) entry which is preliminary data.</text>
</comment>
<proteinExistence type="predicted"/>
<organism evidence="2 3">
    <name type="scientific">Ganoderma sinense ZZ0214-1</name>
    <dbReference type="NCBI Taxonomy" id="1077348"/>
    <lineage>
        <taxon>Eukaryota</taxon>
        <taxon>Fungi</taxon>
        <taxon>Dikarya</taxon>
        <taxon>Basidiomycota</taxon>
        <taxon>Agaricomycotina</taxon>
        <taxon>Agaricomycetes</taxon>
        <taxon>Polyporales</taxon>
        <taxon>Polyporaceae</taxon>
        <taxon>Ganoderma</taxon>
    </lineage>
</organism>
<dbReference type="Gene3D" id="3.80.10.10">
    <property type="entry name" value="Ribonuclease Inhibitor"/>
    <property type="match status" value="1"/>
</dbReference>
<sequence>MDANPRPHIAAIDRPRQLLAEEDATQLKILDPRDIQRWCDARIAQYASHIYALRSARNDGAPIHRLLPPELLLEIFANLLPTPMRRRHGLPVLRVCRRWRMLVLDTPQFWVNLIGQTLEATRVPRVERVELARLKFALARSATLKLTLSWRGCSAAVVDMFLPYAHRISSLTAIFTSQEGSHMSRFVEAELPALEHLSLTYNRYRQEGALSHSVSPIAVRVSRFPRLQALQLVRSPLVIPAAPSSLRELDLHQVGFRDPNDPGTACRGVGPIIDVLSSHNRLETLCIRDSLPGNLWETSPSASPVRTVHLPLLRTLVVRDDPRSIRVFLVYLDFPSTTKLEIEIETQRQDGTIVMPFPPHLATLPADDARVSLVLKLDSSAMSHWEVYVDGSQTLRLTVFRDRDPERDQWESHPSASARVMAYTREVFALFAPPRLLTALAISGAELLGPQDRVTLLVDLSRLTRLRITGPDGRLDGEVLAMLAARGSELLCPALEHLSFSWLHTSDRLAWTQCHLRGWGQQVPPPQPHCMGSADPDVRLDGQRRAVTLTGDPKTWRPYGAEASHAFCEAVASFLARRAAVAEAHAGGRPLKSLSLAVAIRRPRVDYVRHGWDVPAVRARLEEGLGLRGSLVGSVSVEYTEA</sequence>
<name>A0A2G8RZQ3_9APHY</name>
<accession>A0A2G8RZQ3</accession>
<protein>
    <recommendedName>
        <fullName evidence="1">F-box domain-containing protein</fullName>
    </recommendedName>
</protein>
<dbReference type="EMBL" id="AYKW01000034">
    <property type="protein sequence ID" value="PIL27000.1"/>
    <property type="molecule type" value="Genomic_DNA"/>
</dbReference>
<feature type="domain" description="F-box" evidence="1">
    <location>
        <begin position="67"/>
        <end position="113"/>
    </location>
</feature>
<evidence type="ECO:0000313" key="2">
    <source>
        <dbReference type="EMBL" id="PIL27000.1"/>
    </source>
</evidence>
<evidence type="ECO:0000313" key="3">
    <source>
        <dbReference type="Proteomes" id="UP000230002"/>
    </source>
</evidence>
<dbReference type="OrthoDB" id="2748248at2759"/>
<dbReference type="Pfam" id="PF12937">
    <property type="entry name" value="F-box-like"/>
    <property type="match status" value="1"/>
</dbReference>
<gene>
    <name evidence="2" type="ORF">GSI_10139</name>
</gene>